<proteinExistence type="predicted"/>
<evidence type="ECO:0000313" key="1">
    <source>
        <dbReference type="EMBL" id="CAD6493097.1"/>
    </source>
</evidence>
<comment type="caution">
    <text evidence="1">The sequence shown here is derived from an EMBL/GenBank/DDBJ whole genome shotgun (WGS) entry which is preliminary data.</text>
</comment>
<protein>
    <submittedName>
        <fullName evidence="1">Uncharacterized protein</fullName>
    </submittedName>
</protein>
<dbReference type="EMBL" id="CAJHIQ010000024">
    <property type="protein sequence ID" value="CAD6493097.1"/>
    <property type="molecule type" value="Genomic_DNA"/>
</dbReference>
<organism evidence="1 2">
    <name type="scientific">Candidatus Argoarchaeum ethanivorans</name>
    <dbReference type="NCBI Taxonomy" id="2608793"/>
    <lineage>
        <taxon>Archaea</taxon>
        <taxon>Methanobacteriati</taxon>
        <taxon>Methanobacteriota</taxon>
        <taxon>Stenosarchaea group</taxon>
        <taxon>Methanomicrobia</taxon>
        <taxon>Methanosarcinales</taxon>
        <taxon>Methanosarcinales incertae sedis</taxon>
        <taxon>GOM Arc I cluster</taxon>
        <taxon>Candidatus Argoarchaeum</taxon>
    </lineage>
</organism>
<sequence length="87" mass="9819">MPEHFLLQNTFKLPNEAILRSTQLPESSMYLTKTCAASGDDDDHDSPMNITSGWNNSFLTKTDAAPGDDDDYSEINLDWGPWESLFF</sequence>
<gene>
    <name evidence="1" type="ORF">DIAAKJNI_00439</name>
</gene>
<dbReference type="Proteomes" id="UP000639006">
    <property type="component" value="Unassembled WGS sequence"/>
</dbReference>
<dbReference type="AlphaFoldDB" id="A0A811TF08"/>
<reference evidence="1" key="1">
    <citation type="submission" date="2020-10" db="EMBL/GenBank/DDBJ databases">
        <authorList>
            <person name="Hahn C.J."/>
            <person name="Laso-Perez R."/>
            <person name="Vulcano F."/>
            <person name="Vaziourakis K.-M."/>
            <person name="Stokke R."/>
            <person name="Steen I.H."/>
            <person name="Teske A."/>
            <person name="Boetius A."/>
            <person name="Liebeke M."/>
            <person name="Amann R."/>
            <person name="Knittel K."/>
        </authorList>
    </citation>
    <scope>NUCLEOTIDE SEQUENCE</scope>
    <source>
        <strain evidence="1">Gfbio:e3339647-f889-4370-9287-4fb5cb688e4c:AG392M11_GoMArc1</strain>
    </source>
</reference>
<evidence type="ECO:0000313" key="2">
    <source>
        <dbReference type="Proteomes" id="UP000639006"/>
    </source>
</evidence>
<accession>A0A811TF08</accession>
<name>A0A811TF08_9EURY</name>